<proteinExistence type="predicted"/>
<reference evidence="1" key="1">
    <citation type="submission" date="2019-06" db="EMBL/GenBank/DDBJ databases">
        <authorList>
            <person name="Zheng W."/>
        </authorList>
    </citation>
    <scope>NUCLEOTIDE SEQUENCE</scope>
    <source>
        <strain evidence="1">QDHG01</strain>
    </source>
</reference>
<name>A0A8J8T3A2_HALGN</name>
<sequence length="94" mass="10845">MLLISLHCLDSFLLNDLLRQGAVDSTFIFRVMFWIDFDTDQSESSQYVQILSPAMFKSMLFVGLHPFQLFGNQLNELISLHLKSLDNRQSNACE</sequence>
<gene>
    <name evidence="1" type="ORF">FGO68_gene9241</name>
</gene>
<evidence type="ECO:0000313" key="2">
    <source>
        <dbReference type="Proteomes" id="UP000785679"/>
    </source>
</evidence>
<evidence type="ECO:0000313" key="1">
    <source>
        <dbReference type="EMBL" id="TNV80255.1"/>
    </source>
</evidence>
<comment type="caution">
    <text evidence="1">The sequence shown here is derived from an EMBL/GenBank/DDBJ whole genome shotgun (WGS) entry which is preliminary data.</text>
</comment>
<dbReference type="AlphaFoldDB" id="A0A8J8T3A2"/>
<organism evidence="1 2">
    <name type="scientific">Halteria grandinella</name>
    <dbReference type="NCBI Taxonomy" id="5974"/>
    <lineage>
        <taxon>Eukaryota</taxon>
        <taxon>Sar</taxon>
        <taxon>Alveolata</taxon>
        <taxon>Ciliophora</taxon>
        <taxon>Intramacronucleata</taxon>
        <taxon>Spirotrichea</taxon>
        <taxon>Stichotrichia</taxon>
        <taxon>Sporadotrichida</taxon>
        <taxon>Halteriidae</taxon>
        <taxon>Halteria</taxon>
    </lineage>
</organism>
<protein>
    <submittedName>
        <fullName evidence="1">Uncharacterized protein</fullName>
    </submittedName>
</protein>
<accession>A0A8J8T3A2</accession>
<keyword evidence="2" id="KW-1185">Reference proteome</keyword>
<dbReference type="Proteomes" id="UP000785679">
    <property type="component" value="Unassembled WGS sequence"/>
</dbReference>
<dbReference type="EMBL" id="RRYP01007759">
    <property type="protein sequence ID" value="TNV80255.1"/>
    <property type="molecule type" value="Genomic_DNA"/>
</dbReference>